<dbReference type="InterPro" id="IPR024755">
    <property type="entry name" value="cpYpsA"/>
</dbReference>
<dbReference type="Proteomes" id="UP001610861">
    <property type="component" value="Unassembled WGS sequence"/>
</dbReference>
<reference evidence="1 2" key="1">
    <citation type="submission" date="2024-09" db="EMBL/GenBank/DDBJ databases">
        <authorList>
            <person name="Pan X."/>
        </authorList>
    </citation>
    <scope>NUCLEOTIDE SEQUENCE [LARGE SCALE GENOMIC DNA]</scope>
    <source>
        <strain evidence="1 2">B2969</strain>
    </source>
</reference>
<evidence type="ECO:0000313" key="2">
    <source>
        <dbReference type="Proteomes" id="UP001610861"/>
    </source>
</evidence>
<dbReference type="RefSeq" id="WP_396639173.1">
    <property type="nucleotide sequence ID" value="NZ_JBIQWL010000001.1"/>
</dbReference>
<gene>
    <name evidence="1" type="ORF">ACH3VR_02525</name>
</gene>
<evidence type="ECO:0000313" key="1">
    <source>
        <dbReference type="EMBL" id="MFH8249230.1"/>
    </source>
</evidence>
<name>A0ABW7Q330_9MICO</name>
<dbReference type="Pfam" id="PF12694">
    <property type="entry name" value="cpYpsA"/>
    <property type="match status" value="1"/>
</dbReference>
<dbReference type="Gene3D" id="3.40.50.450">
    <property type="match status" value="1"/>
</dbReference>
<organism evidence="1 2">
    <name type="scientific">Microbacterium alkaliflavum</name>
    <dbReference type="NCBI Taxonomy" id="3248839"/>
    <lineage>
        <taxon>Bacteria</taxon>
        <taxon>Bacillati</taxon>
        <taxon>Actinomycetota</taxon>
        <taxon>Actinomycetes</taxon>
        <taxon>Micrococcales</taxon>
        <taxon>Microbacteriaceae</taxon>
        <taxon>Microbacterium</taxon>
    </lineage>
</organism>
<dbReference type="SUPFAM" id="SSF102405">
    <property type="entry name" value="MCP/YpsA-like"/>
    <property type="match status" value="1"/>
</dbReference>
<accession>A0ABW7Q330</accession>
<keyword evidence="2" id="KW-1185">Reference proteome</keyword>
<comment type="caution">
    <text evidence="1">The sequence shown here is derived from an EMBL/GenBank/DDBJ whole genome shotgun (WGS) entry which is preliminary data.</text>
</comment>
<sequence length="159" mass="16637">MRQIAVIRSGGQTGADRGALEAAVAAGVPIAGWCPRGGLAEDFPDPPGLLAVYPTLVETPSDDPAQRTRWNVRDADATLIVVPGSAWHSPGTDLTRRVALELERPVFTLTGDDLSGLRAWLETVGGAVLNVAGPRESQAPGIQERTRRVVASLLGGQPA</sequence>
<proteinExistence type="predicted"/>
<dbReference type="EMBL" id="JBIQWL010000001">
    <property type="protein sequence ID" value="MFH8249230.1"/>
    <property type="molecule type" value="Genomic_DNA"/>
</dbReference>
<protein>
    <submittedName>
        <fullName evidence="1">Molybdenum carrier protein</fullName>
    </submittedName>
</protein>